<dbReference type="Proteomes" id="UP000298663">
    <property type="component" value="Unassembled WGS sequence"/>
</dbReference>
<evidence type="ECO:0000313" key="2">
    <source>
        <dbReference type="Proteomes" id="UP000298663"/>
    </source>
</evidence>
<proteinExistence type="predicted"/>
<comment type="caution">
    <text evidence="1">The sequence shown here is derived from an EMBL/GenBank/DDBJ whole genome shotgun (WGS) entry which is preliminary data.</text>
</comment>
<organism evidence="1 2">
    <name type="scientific">Steinernema carpocapsae</name>
    <name type="common">Entomopathogenic nematode</name>
    <dbReference type="NCBI Taxonomy" id="34508"/>
    <lineage>
        <taxon>Eukaryota</taxon>
        <taxon>Metazoa</taxon>
        <taxon>Ecdysozoa</taxon>
        <taxon>Nematoda</taxon>
        <taxon>Chromadorea</taxon>
        <taxon>Rhabditida</taxon>
        <taxon>Tylenchina</taxon>
        <taxon>Panagrolaimomorpha</taxon>
        <taxon>Strongyloidoidea</taxon>
        <taxon>Steinernematidae</taxon>
        <taxon>Steinernema</taxon>
    </lineage>
</organism>
<gene>
    <name evidence="1" type="ORF">L596_019340</name>
</gene>
<evidence type="ECO:0000313" key="1">
    <source>
        <dbReference type="EMBL" id="TKR71801.1"/>
    </source>
</evidence>
<reference evidence="1 2" key="2">
    <citation type="journal article" date="2019" name="G3 (Bethesda)">
        <title>Hybrid Assembly of the Genome of the Entomopathogenic Nematode Steinernema carpocapsae Identifies the X-Chromosome.</title>
        <authorList>
            <person name="Serra L."/>
            <person name="Macchietto M."/>
            <person name="Macias-Munoz A."/>
            <person name="McGill C.J."/>
            <person name="Rodriguez I.M."/>
            <person name="Rodriguez B."/>
            <person name="Murad R."/>
            <person name="Mortazavi A."/>
        </authorList>
    </citation>
    <scope>NUCLEOTIDE SEQUENCE [LARGE SCALE GENOMIC DNA]</scope>
    <source>
        <strain evidence="1 2">ALL</strain>
    </source>
</reference>
<sequence length="81" mass="8873">MISVQIPLLRHPSKEHPTALLPTSSPLIPPPLFVSSASSTLSISASFDPLRQIAIGRRFLRPLDDRYSIVSSHFVAAVVRI</sequence>
<dbReference type="AlphaFoldDB" id="A0A4U5MQA5"/>
<protein>
    <submittedName>
        <fullName evidence="1">Uncharacterized protein</fullName>
    </submittedName>
</protein>
<accession>A0A4U5MQA5</accession>
<dbReference type="EMBL" id="AZBU02000006">
    <property type="protein sequence ID" value="TKR71801.1"/>
    <property type="molecule type" value="Genomic_DNA"/>
</dbReference>
<keyword evidence="2" id="KW-1185">Reference proteome</keyword>
<name>A0A4U5MQA5_STECR</name>
<reference evidence="1 2" key="1">
    <citation type="journal article" date="2015" name="Genome Biol.">
        <title>Comparative genomics of Steinernema reveals deeply conserved gene regulatory networks.</title>
        <authorList>
            <person name="Dillman A.R."/>
            <person name="Macchietto M."/>
            <person name="Porter C.F."/>
            <person name="Rogers A."/>
            <person name="Williams B."/>
            <person name="Antoshechkin I."/>
            <person name="Lee M.M."/>
            <person name="Goodwin Z."/>
            <person name="Lu X."/>
            <person name="Lewis E.E."/>
            <person name="Goodrich-Blair H."/>
            <person name="Stock S.P."/>
            <person name="Adams B.J."/>
            <person name="Sternberg P.W."/>
            <person name="Mortazavi A."/>
        </authorList>
    </citation>
    <scope>NUCLEOTIDE SEQUENCE [LARGE SCALE GENOMIC DNA]</scope>
    <source>
        <strain evidence="1 2">ALL</strain>
    </source>
</reference>